<dbReference type="Pfam" id="PF10263">
    <property type="entry name" value="SprT-like"/>
    <property type="match status" value="1"/>
</dbReference>
<dbReference type="InterPro" id="IPR006640">
    <property type="entry name" value="SprT-like_domain"/>
</dbReference>
<feature type="domain" description="SprT-like" evidence="1">
    <location>
        <begin position="29"/>
        <end position="112"/>
    </location>
</feature>
<gene>
    <name evidence="2" type="ORF">UFOVP218_49</name>
</gene>
<proteinExistence type="predicted"/>
<evidence type="ECO:0000259" key="1">
    <source>
        <dbReference type="Pfam" id="PF10263"/>
    </source>
</evidence>
<dbReference type="GO" id="GO:0006950">
    <property type="term" value="P:response to stress"/>
    <property type="evidence" value="ECO:0007669"/>
    <property type="project" value="UniProtKB-ARBA"/>
</dbReference>
<sequence length="125" mass="15035">MDRKKLTLQLERKTDFIWDSLCEIHFRLARFNAPKIQIDARLWRTAGMCHQDENLVRLGYKFFTHSKRYFDEMCVVILPHEIIHQADYNLFGESEKICGHGKNWCNLMVQYGLKPQTYHTMEVKR</sequence>
<reference evidence="2" key="1">
    <citation type="submission" date="2020-05" db="EMBL/GenBank/DDBJ databases">
        <authorList>
            <person name="Chiriac C."/>
            <person name="Salcher M."/>
            <person name="Ghai R."/>
            <person name="Kavagutti S V."/>
        </authorList>
    </citation>
    <scope>NUCLEOTIDE SEQUENCE</scope>
</reference>
<evidence type="ECO:0000313" key="2">
    <source>
        <dbReference type="EMBL" id="CAB5218671.1"/>
    </source>
</evidence>
<protein>
    <submittedName>
        <fullName evidence="2">SprT Protein SprT</fullName>
    </submittedName>
</protein>
<name>A0A6J7WKT4_9CAUD</name>
<accession>A0A6J7WKT4</accession>
<dbReference type="EMBL" id="LR798261">
    <property type="protein sequence ID" value="CAB5218671.1"/>
    <property type="molecule type" value="Genomic_DNA"/>
</dbReference>
<organism evidence="2">
    <name type="scientific">uncultured Caudovirales phage</name>
    <dbReference type="NCBI Taxonomy" id="2100421"/>
    <lineage>
        <taxon>Viruses</taxon>
        <taxon>Duplodnaviria</taxon>
        <taxon>Heunggongvirae</taxon>
        <taxon>Uroviricota</taxon>
        <taxon>Caudoviricetes</taxon>
        <taxon>Peduoviridae</taxon>
        <taxon>Maltschvirus</taxon>
        <taxon>Maltschvirus maltsch</taxon>
    </lineage>
</organism>